<evidence type="ECO:0000256" key="4">
    <source>
        <dbReference type="ARBA" id="ARBA00022670"/>
    </source>
</evidence>
<dbReference type="GO" id="GO:0005615">
    <property type="term" value="C:extracellular space"/>
    <property type="evidence" value="ECO:0007669"/>
    <property type="project" value="TreeGrafter"/>
</dbReference>
<keyword evidence="6 10" id="KW-0378">Hydrolase</keyword>
<dbReference type="InterPro" id="IPR045357">
    <property type="entry name" value="Aminopeptidase_N-like_N"/>
</dbReference>
<dbReference type="OrthoDB" id="10031169at2759"/>
<keyword evidence="4 10" id="KW-0645">Protease</keyword>
<dbReference type="PANTHER" id="PTHR11533">
    <property type="entry name" value="PROTEASE M1 ZINC METALLOPROTEASE"/>
    <property type="match status" value="1"/>
</dbReference>
<evidence type="ECO:0000256" key="9">
    <source>
        <dbReference type="ARBA" id="ARBA00023288"/>
    </source>
</evidence>
<keyword evidence="7 10" id="KW-0862">Zinc</keyword>
<evidence type="ECO:0000256" key="2">
    <source>
        <dbReference type="ARBA" id="ARBA00010136"/>
    </source>
</evidence>
<evidence type="ECO:0000256" key="1">
    <source>
        <dbReference type="ARBA" id="ARBA00004609"/>
    </source>
</evidence>
<dbReference type="EC" id="3.4.11.-" evidence="10"/>
<dbReference type="Gene3D" id="1.10.390.10">
    <property type="entry name" value="Neutral Protease Domain 2"/>
    <property type="match status" value="2"/>
</dbReference>
<keyword evidence="8 10" id="KW-0482">Metalloprotease</keyword>
<reference evidence="16" key="1">
    <citation type="submission" date="2025-08" db="UniProtKB">
        <authorList>
            <consortium name="RefSeq"/>
        </authorList>
    </citation>
    <scope>IDENTIFICATION</scope>
    <source>
        <tissue evidence="16">Entire body</tissue>
    </source>
</reference>
<dbReference type="CDD" id="cd09601">
    <property type="entry name" value="M1_APN-Q_like"/>
    <property type="match status" value="1"/>
</dbReference>
<dbReference type="InterPro" id="IPR014782">
    <property type="entry name" value="Peptidase_M1_dom"/>
</dbReference>
<keyword evidence="11" id="KW-0732">Signal</keyword>
<dbReference type="InterPro" id="IPR050344">
    <property type="entry name" value="Peptidase_M1_aminopeptidases"/>
</dbReference>
<evidence type="ECO:0000313" key="15">
    <source>
        <dbReference type="Proteomes" id="UP000192223"/>
    </source>
</evidence>
<dbReference type="KEGG" id="apln:112904949"/>
<evidence type="ECO:0000256" key="7">
    <source>
        <dbReference type="ARBA" id="ARBA00022833"/>
    </source>
</evidence>
<dbReference type="GO" id="GO:0070006">
    <property type="term" value="F:metalloaminopeptidase activity"/>
    <property type="evidence" value="ECO:0007669"/>
    <property type="project" value="TreeGrafter"/>
</dbReference>
<dbReference type="PANTHER" id="PTHR11533:SF301">
    <property type="entry name" value="AMINOPEPTIDASE"/>
    <property type="match status" value="1"/>
</dbReference>
<keyword evidence="9" id="KW-0449">Lipoprotein</keyword>
<evidence type="ECO:0000256" key="11">
    <source>
        <dbReference type="SAM" id="SignalP"/>
    </source>
</evidence>
<dbReference type="InterPro" id="IPR024571">
    <property type="entry name" value="ERAP1-like_C_dom"/>
</dbReference>
<evidence type="ECO:0000256" key="6">
    <source>
        <dbReference type="ARBA" id="ARBA00022801"/>
    </source>
</evidence>
<evidence type="ECO:0000256" key="5">
    <source>
        <dbReference type="ARBA" id="ARBA00022723"/>
    </source>
</evidence>
<dbReference type="Gene3D" id="2.60.40.1910">
    <property type="match status" value="1"/>
</dbReference>
<feature type="domain" description="Aminopeptidase N-like N-terminal" evidence="14">
    <location>
        <begin position="31"/>
        <end position="223"/>
    </location>
</feature>
<dbReference type="Proteomes" id="UP000192223">
    <property type="component" value="Unplaced"/>
</dbReference>
<dbReference type="InterPro" id="IPR034016">
    <property type="entry name" value="M1_APN-typ"/>
</dbReference>
<keyword evidence="3" id="KW-0336">GPI-anchor</keyword>
<dbReference type="InterPro" id="IPR001930">
    <property type="entry name" value="Peptidase_M1"/>
</dbReference>
<feature type="domain" description="ERAP1-like C-terminal" evidence="13">
    <location>
        <begin position="534"/>
        <end position="740"/>
    </location>
</feature>
<evidence type="ECO:0000259" key="14">
    <source>
        <dbReference type="Pfam" id="PF17900"/>
    </source>
</evidence>
<evidence type="ECO:0000313" key="16">
    <source>
        <dbReference type="RefSeq" id="XP_025832064.1"/>
    </source>
</evidence>
<name>A0A7F5R7X9_AGRPL</name>
<dbReference type="SUPFAM" id="SSF55486">
    <property type="entry name" value="Metalloproteases ('zincins'), catalytic domain"/>
    <property type="match status" value="1"/>
</dbReference>
<feature type="signal peptide" evidence="11">
    <location>
        <begin position="1"/>
        <end position="19"/>
    </location>
</feature>
<evidence type="ECO:0000259" key="12">
    <source>
        <dbReference type="Pfam" id="PF01433"/>
    </source>
</evidence>
<feature type="chain" id="PRO_5028943353" description="Aminopeptidase" evidence="11">
    <location>
        <begin position="20"/>
        <end position="777"/>
    </location>
</feature>
<dbReference type="InterPro" id="IPR027268">
    <property type="entry name" value="Peptidase_M4/M1_CTD_sf"/>
</dbReference>
<dbReference type="GO" id="GO:0008270">
    <property type="term" value="F:zinc ion binding"/>
    <property type="evidence" value="ECO:0007669"/>
    <property type="project" value="UniProtKB-UniRule"/>
</dbReference>
<sequence>MAYIFYFASLLLVVYPALAQDPYRLGISVFPIHYDVELTLPSGFGPRASFSGRVEIGLETKALVTIFDLHSSNLTYSSLKLYDIDDPSQSNMIVDYRLNTTYGDKLWIELSDNLVVGNDYILTANYTGILHDDMNGFYRSSYKDANKNTRWLATTQFQSTYARRAFPCFDEPKLKASYDISIIHPQDVRALSNTPVMSREVYNQGMGLVKTTFQQTPNMSTYLVAFVVSDFIGLTDTSNNYGVYAAPYLINTTRLALDVGPKLLKEMETFINFPYSNIGIGKLDLVAIPDFASGAMENWGLGTFSETELLYDQQKSTLHRRRTIPEMIMRQTAYMWFGDLVTCDWWSFLWLNDGFATYFEYFGTAQKILAAAIIRMVRYILGNNNWRQGLIDYISQNQYVTGTPDLLYAAWSTYSPSLPSGLTLATILSSWADVGGYPLVKVSLSGNDAVISQKQFLLDPSESSSSQWYVPLTYTTSLEKNFDNTTTSRWLIPGQNVTISNILQGGSGWVLLNLQQTAVLTCTERIMEEAQEVPKRHVLNLMDPLYKSVSFARNSSESYVDVQKKSYALFWACTLRHPDCIQKAQNQYSSLVRSNTPVNPDVRSVVYCTGLRFSNNSADWYFLWNKLTQETLPSEIDLLMNGLGCSRNESLLNEYMNNALNSSNGVIRKHDVSSAFLAIYSSNLEGINITLNYIQNNYQKIIDYFDGTSTLLGILSDMVNRMTTESQIRKLESWISANSNSLSSISSEVQSYIANARSNLALEQQIATELYNFFNSS</sequence>
<dbReference type="InParanoid" id="A0A7F5R7X9"/>
<comment type="cofactor">
    <cofactor evidence="10">
        <name>Zn(2+)</name>
        <dbReference type="ChEBI" id="CHEBI:29105"/>
    </cofactor>
    <text evidence="10">Binds 1 zinc ion per subunit.</text>
</comment>
<protein>
    <recommendedName>
        <fullName evidence="10">Aminopeptidase</fullName>
        <ecNumber evidence="10">3.4.11.-</ecNumber>
    </recommendedName>
</protein>
<organism evidence="15 16">
    <name type="scientific">Agrilus planipennis</name>
    <name type="common">Emerald ash borer</name>
    <name type="synonym">Agrilus marcopoli</name>
    <dbReference type="NCBI Taxonomy" id="224129"/>
    <lineage>
        <taxon>Eukaryota</taxon>
        <taxon>Metazoa</taxon>
        <taxon>Ecdysozoa</taxon>
        <taxon>Arthropoda</taxon>
        <taxon>Hexapoda</taxon>
        <taxon>Insecta</taxon>
        <taxon>Pterygota</taxon>
        <taxon>Neoptera</taxon>
        <taxon>Endopterygota</taxon>
        <taxon>Coleoptera</taxon>
        <taxon>Polyphaga</taxon>
        <taxon>Elateriformia</taxon>
        <taxon>Buprestoidea</taxon>
        <taxon>Buprestidae</taxon>
        <taxon>Agrilinae</taxon>
        <taxon>Agrilus</taxon>
    </lineage>
</organism>
<keyword evidence="5 10" id="KW-0479">Metal-binding</keyword>
<dbReference type="RefSeq" id="XP_025832064.1">
    <property type="nucleotide sequence ID" value="XM_025976279.1"/>
</dbReference>
<keyword evidence="10" id="KW-0031">Aminopeptidase</keyword>
<dbReference type="GeneID" id="112904949"/>
<keyword evidence="15" id="KW-1185">Reference proteome</keyword>
<dbReference type="Gene3D" id="1.25.50.20">
    <property type="match status" value="1"/>
</dbReference>
<dbReference type="AlphaFoldDB" id="A0A7F5R7X9"/>
<evidence type="ECO:0000256" key="8">
    <source>
        <dbReference type="ARBA" id="ARBA00023049"/>
    </source>
</evidence>
<feature type="domain" description="Peptidase M1 membrane alanine aminopeptidase" evidence="12">
    <location>
        <begin position="256"/>
        <end position="365"/>
    </location>
</feature>
<proteinExistence type="inferred from homology"/>
<keyword evidence="3" id="KW-0472">Membrane</keyword>
<dbReference type="InterPro" id="IPR042097">
    <property type="entry name" value="Aminopeptidase_N-like_N_sf"/>
</dbReference>
<gene>
    <name evidence="16" type="primary">LOC112904949</name>
</gene>
<accession>A0A7F5R7X9</accession>
<dbReference type="GO" id="GO:0098552">
    <property type="term" value="C:side of membrane"/>
    <property type="evidence" value="ECO:0007669"/>
    <property type="project" value="UniProtKB-KW"/>
</dbReference>
<dbReference type="GO" id="GO:0043171">
    <property type="term" value="P:peptide catabolic process"/>
    <property type="evidence" value="ECO:0007669"/>
    <property type="project" value="TreeGrafter"/>
</dbReference>
<dbReference type="Pfam" id="PF11838">
    <property type="entry name" value="ERAP1_C"/>
    <property type="match status" value="1"/>
</dbReference>
<evidence type="ECO:0000259" key="13">
    <source>
        <dbReference type="Pfam" id="PF11838"/>
    </source>
</evidence>
<dbReference type="Pfam" id="PF01433">
    <property type="entry name" value="Peptidase_M1"/>
    <property type="match status" value="1"/>
</dbReference>
<keyword evidence="3" id="KW-0325">Glycoprotein</keyword>
<dbReference type="Gene3D" id="2.60.40.1730">
    <property type="entry name" value="tricorn interacting facor f3 domain"/>
    <property type="match status" value="1"/>
</dbReference>
<evidence type="ECO:0000256" key="3">
    <source>
        <dbReference type="ARBA" id="ARBA00022622"/>
    </source>
</evidence>
<dbReference type="FunFam" id="2.60.40.1730:FF:000013">
    <property type="entry name" value="Aminopeptidase"/>
    <property type="match status" value="1"/>
</dbReference>
<dbReference type="GO" id="GO:0006508">
    <property type="term" value="P:proteolysis"/>
    <property type="evidence" value="ECO:0007669"/>
    <property type="project" value="UniProtKB-KW"/>
</dbReference>
<dbReference type="Pfam" id="PF17900">
    <property type="entry name" value="Peptidase_M1_N"/>
    <property type="match status" value="1"/>
</dbReference>
<dbReference type="GO" id="GO:0042277">
    <property type="term" value="F:peptide binding"/>
    <property type="evidence" value="ECO:0007669"/>
    <property type="project" value="TreeGrafter"/>
</dbReference>
<dbReference type="GO" id="GO:0005737">
    <property type="term" value="C:cytoplasm"/>
    <property type="evidence" value="ECO:0007669"/>
    <property type="project" value="TreeGrafter"/>
</dbReference>
<evidence type="ECO:0000256" key="10">
    <source>
        <dbReference type="RuleBase" id="RU364040"/>
    </source>
</evidence>
<dbReference type="PRINTS" id="PR00756">
    <property type="entry name" value="ALADIPTASE"/>
</dbReference>
<dbReference type="GO" id="GO:0005886">
    <property type="term" value="C:plasma membrane"/>
    <property type="evidence" value="ECO:0007669"/>
    <property type="project" value="UniProtKB-SubCell"/>
</dbReference>
<comment type="subcellular location">
    <subcellularLocation>
        <location evidence="1">Cell membrane</location>
        <topology evidence="1">Lipid-anchor</topology>
        <topology evidence="1">GPI-anchor</topology>
    </subcellularLocation>
</comment>
<dbReference type="SUPFAM" id="SSF63737">
    <property type="entry name" value="Leukotriene A4 hydrolase N-terminal domain"/>
    <property type="match status" value="1"/>
</dbReference>
<comment type="similarity">
    <text evidence="2 10">Belongs to the peptidase M1 family.</text>
</comment>